<feature type="signal peptide" evidence="1">
    <location>
        <begin position="1"/>
        <end position="18"/>
    </location>
</feature>
<dbReference type="Gene3D" id="2.170.15.10">
    <property type="entry name" value="Proaerolysin, chain A, domain 3"/>
    <property type="match status" value="1"/>
</dbReference>
<dbReference type="AlphaFoldDB" id="A0A139JW42"/>
<name>A0A139JW42_BACT4</name>
<feature type="chain" id="PRO_5043134278" evidence="1">
    <location>
        <begin position="19"/>
        <end position="386"/>
    </location>
</feature>
<dbReference type="EMBL" id="QROV01000004">
    <property type="protein sequence ID" value="RHL63028.1"/>
    <property type="molecule type" value="Genomic_DNA"/>
</dbReference>
<reference evidence="3" key="3">
    <citation type="submission" date="2021-02" db="EMBL/GenBank/DDBJ databases">
        <title>Infant gut strain persistence is associated with maternal origin, phylogeny, and functional potential including surface adhesion and iron acquisition.</title>
        <authorList>
            <person name="Lou Y.C."/>
        </authorList>
    </citation>
    <scope>NUCLEOTIDE SEQUENCE</scope>
    <source>
        <strain evidence="3">L3_082_243G1_dasL3_082_243G1_maxbin2.maxbin.015s ta_sub</strain>
    </source>
</reference>
<evidence type="ECO:0000313" key="2">
    <source>
        <dbReference type="EMBL" id="KAB4453549.1"/>
    </source>
</evidence>
<dbReference type="Proteomes" id="UP000283616">
    <property type="component" value="Unassembled WGS sequence"/>
</dbReference>
<gene>
    <name evidence="4" type="ORF">DW011_05130</name>
    <name evidence="2" type="ORF">GAN93_07395</name>
    <name evidence="3" type="ORF">KHY35_21900</name>
</gene>
<evidence type="ECO:0000313" key="3">
    <source>
        <dbReference type="EMBL" id="MBS5413330.1"/>
    </source>
</evidence>
<dbReference type="Pfam" id="PF03318">
    <property type="entry name" value="ETX_MTX2"/>
    <property type="match status" value="1"/>
</dbReference>
<reference evidence="4 5" key="1">
    <citation type="submission" date="2018-08" db="EMBL/GenBank/DDBJ databases">
        <title>A genome reference for cultivated species of the human gut microbiota.</title>
        <authorList>
            <person name="Zou Y."/>
            <person name="Xue W."/>
            <person name="Luo G."/>
        </authorList>
    </citation>
    <scope>NUCLEOTIDE SEQUENCE [LARGE SCALE GENOMIC DNA]</scope>
    <source>
        <strain evidence="4 5">AF37-12</strain>
    </source>
</reference>
<dbReference type="Proteomes" id="UP000782901">
    <property type="component" value="Unassembled WGS sequence"/>
</dbReference>
<evidence type="ECO:0000313" key="6">
    <source>
        <dbReference type="Proteomes" id="UP000460317"/>
    </source>
</evidence>
<evidence type="ECO:0000313" key="4">
    <source>
        <dbReference type="EMBL" id="RHL63028.1"/>
    </source>
</evidence>
<organism evidence="2 6">
    <name type="scientific">Bacteroides thetaiotaomicron</name>
    <dbReference type="NCBI Taxonomy" id="818"/>
    <lineage>
        <taxon>Bacteria</taxon>
        <taxon>Pseudomonadati</taxon>
        <taxon>Bacteroidota</taxon>
        <taxon>Bacteroidia</taxon>
        <taxon>Bacteroidales</taxon>
        <taxon>Bacteroidaceae</taxon>
        <taxon>Bacteroides</taxon>
    </lineage>
</organism>
<evidence type="ECO:0000313" key="5">
    <source>
        <dbReference type="Proteomes" id="UP000283616"/>
    </source>
</evidence>
<dbReference type="RefSeq" id="WP_061474210.1">
    <property type="nucleotide sequence ID" value="NZ_CAXSTA010000002.1"/>
</dbReference>
<dbReference type="SUPFAM" id="SSF56973">
    <property type="entry name" value="Aerolisin/ETX pore-forming domain"/>
    <property type="match status" value="1"/>
</dbReference>
<proteinExistence type="predicted"/>
<dbReference type="EMBL" id="JAGZEE010000049">
    <property type="protein sequence ID" value="MBS5413330.1"/>
    <property type="molecule type" value="Genomic_DNA"/>
</dbReference>
<dbReference type="InterPro" id="IPR004991">
    <property type="entry name" value="Aerolysin-like"/>
</dbReference>
<dbReference type="Proteomes" id="UP000460317">
    <property type="component" value="Unassembled WGS sequence"/>
</dbReference>
<protein>
    <submittedName>
        <fullName evidence="3">ETX/MTX2 family pore-forming toxin</fullName>
    </submittedName>
</protein>
<sequence>MKKIMFLLSLMLVLFSCEQENTLSEISTDNNENEVPLTRNSSDLTRPIEQLDGIPVNIKSVYSKKYLSVVSDNGKLGLVDEDDGSLRQRWNVKVSYAPFVPFKVSSLYRFNNINSPMIASGYFEGSYGLFVGETIFDQGTVNFSAFDQYSYYFTTLPEGGMPPFGTPIDPQTIKMYVQPASITSNDIIIDDKYYKGDEIKWEIIPVDEFRIENISYELTTDDKLSVEPKQIDVKWLINDTDIPTTRTLVFQGSASCESTFSEMVGLKITDKISMDFKVDIPEFKDGSFTGETTTEASWSYTVGKKETQTYTVSETISQEVPAHTTIKAEMIATKYIATMTYVAKLHGINSGKDIYLKGKWNGVIVQESKLKLSQEGKIIKTIKLKK</sequence>
<reference evidence="2 6" key="2">
    <citation type="journal article" date="2019" name="Nat. Med.">
        <title>A library of human gut bacterial isolates paired with longitudinal multiomics data enables mechanistic microbiome research.</title>
        <authorList>
            <person name="Poyet M."/>
            <person name="Groussin M."/>
            <person name="Gibbons S.M."/>
            <person name="Avila-Pacheco J."/>
            <person name="Jiang X."/>
            <person name="Kearney S.M."/>
            <person name="Perrotta A.R."/>
            <person name="Berdy B."/>
            <person name="Zhao S."/>
            <person name="Lieberman T.D."/>
            <person name="Swanson P.K."/>
            <person name="Smith M."/>
            <person name="Roesemann S."/>
            <person name="Alexander J.E."/>
            <person name="Rich S.A."/>
            <person name="Livny J."/>
            <person name="Vlamakis H."/>
            <person name="Clish C."/>
            <person name="Bullock K."/>
            <person name="Deik A."/>
            <person name="Scott J."/>
            <person name="Pierce K.A."/>
            <person name="Xavier R.J."/>
            <person name="Alm E.J."/>
        </authorList>
    </citation>
    <scope>NUCLEOTIDE SEQUENCE [LARGE SCALE GENOMIC DNA]</scope>
    <source>
        <strain evidence="2 6">BIOML-A165</strain>
    </source>
</reference>
<keyword evidence="1" id="KW-0732">Signal</keyword>
<dbReference type="EMBL" id="WCSB01000005">
    <property type="protein sequence ID" value="KAB4453549.1"/>
    <property type="molecule type" value="Genomic_DNA"/>
</dbReference>
<accession>A0A139JW42</accession>
<dbReference type="CDD" id="cd20240">
    <property type="entry name" value="PFM_aerolysin-like"/>
    <property type="match status" value="1"/>
</dbReference>
<dbReference type="PROSITE" id="PS51257">
    <property type="entry name" value="PROKAR_LIPOPROTEIN"/>
    <property type="match status" value="1"/>
</dbReference>
<comment type="caution">
    <text evidence="2">The sequence shown here is derived from an EMBL/GenBank/DDBJ whole genome shotgun (WGS) entry which is preliminary data.</text>
</comment>
<evidence type="ECO:0000256" key="1">
    <source>
        <dbReference type="SAM" id="SignalP"/>
    </source>
</evidence>